<dbReference type="UniPathway" id="UPA00094"/>
<dbReference type="PRINTS" id="PR01071">
    <property type="entry name" value="ACOABIOTINCC"/>
</dbReference>
<dbReference type="Pfam" id="PF00364">
    <property type="entry name" value="Biotin_lipoyl"/>
    <property type="match status" value="1"/>
</dbReference>
<dbReference type="SUPFAM" id="SSF51230">
    <property type="entry name" value="Single hybrid motif"/>
    <property type="match status" value="1"/>
</dbReference>
<evidence type="ECO:0000313" key="6">
    <source>
        <dbReference type="Proteomes" id="UP000032360"/>
    </source>
</evidence>
<name>A0A0D8HLD4_9ACTN</name>
<sequence>MGFDTSDVRRILEAFEASNWEYIHLSTSDFEIKISSKSGTIDEREEIVFEREVTKSSDSLGERATIGNDAEAESIPAELQISQRNLNRDHSASDLVRITAPTVGIFWASPSPGAPPFAKVGQLLEPDSTVAIVEVMKLMNHIKAGVSGRVVETVAQNGKAVEAGDVLFLIEVESDDLSRGTN</sequence>
<dbReference type="InterPro" id="IPR001249">
    <property type="entry name" value="AcCoA_biotinCC"/>
</dbReference>
<organism evidence="5 6">
    <name type="scientific">Acidithrix ferrooxidans</name>
    <dbReference type="NCBI Taxonomy" id="1280514"/>
    <lineage>
        <taxon>Bacteria</taxon>
        <taxon>Bacillati</taxon>
        <taxon>Actinomycetota</taxon>
        <taxon>Acidimicrobiia</taxon>
        <taxon>Acidimicrobiales</taxon>
        <taxon>Acidimicrobiaceae</taxon>
        <taxon>Acidithrix</taxon>
    </lineage>
</organism>
<dbReference type="CDD" id="cd06850">
    <property type="entry name" value="biotinyl_domain"/>
    <property type="match status" value="1"/>
</dbReference>
<dbReference type="OrthoDB" id="9811735at2"/>
<keyword evidence="3" id="KW-0276">Fatty acid metabolism</keyword>
<dbReference type="AlphaFoldDB" id="A0A0D8HLD4"/>
<evidence type="ECO:0000313" key="5">
    <source>
        <dbReference type="EMBL" id="KJF18659.1"/>
    </source>
</evidence>
<feature type="domain" description="Lipoyl-binding" evidence="4">
    <location>
        <begin position="95"/>
        <end position="171"/>
    </location>
</feature>
<dbReference type="GO" id="GO:0003989">
    <property type="term" value="F:acetyl-CoA carboxylase activity"/>
    <property type="evidence" value="ECO:0007669"/>
    <property type="project" value="InterPro"/>
</dbReference>
<comment type="function">
    <text evidence="3">This protein is a component of the acetyl coenzyme A carboxylase complex; first, biotin carboxylase catalyzes the carboxylation of the carrier protein and then the transcarboxylase transfers the carboxyl group to form malonyl-CoA.</text>
</comment>
<dbReference type="RefSeq" id="WP_052604248.1">
    <property type="nucleotide sequence ID" value="NZ_JXYS01000010.1"/>
</dbReference>
<keyword evidence="6" id="KW-1185">Reference proteome</keyword>
<evidence type="ECO:0000256" key="2">
    <source>
        <dbReference type="ARBA" id="ARBA00023267"/>
    </source>
</evidence>
<dbReference type="Gene3D" id="2.40.50.100">
    <property type="match status" value="1"/>
</dbReference>
<proteinExistence type="predicted"/>
<dbReference type="InterPro" id="IPR000089">
    <property type="entry name" value="Biotin_lipoyl"/>
</dbReference>
<dbReference type="InterPro" id="IPR011053">
    <property type="entry name" value="Single_hybrid_motif"/>
</dbReference>
<evidence type="ECO:0000259" key="4">
    <source>
        <dbReference type="PROSITE" id="PS50968"/>
    </source>
</evidence>
<keyword evidence="2 3" id="KW-0092">Biotin</keyword>
<keyword evidence="3" id="KW-0444">Lipid biosynthesis</keyword>
<dbReference type="PROSITE" id="PS50968">
    <property type="entry name" value="BIOTINYL_LIPOYL"/>
    <property type="match status" value="1"/>
</dbReference>
<accession>A0A0D8HLD4</accession>
<dbReference type="GO" id="GO:0006633">
    <property type="term" value="P:fatty acid biosynthetic process"/>
    <property type="evidence" value="ECO:0007669"/>
    <property type="project" value="UniProtKB-UniPathway"/>
</dbReference>
<protein>
    <recommendedName>
        <fullName evidence="1 3">Biotin carboxyl carrier protein of acetyl-CoA carboxylase</fullName>
    </recommendedName>
</protein>
<dbReference type="GO" id="GO:0009317">
    <property type="term" value="C:acetyl-CoA carboxylase complex"/>
    <property type="evidence" value="ECO:0007669"/>
    <property type="project" value="InterPro"/>
</dbReference>
<keyword evidence="3" id="KW-0275">Fatty acid biosynthesis</keyword>
<dbReference type="STRING" id="1280514.AXFE_04450"/>
<gene>
    <name evidence="5" type="primary">accB</name>
    <name evidence="5" type="ORF">AXFE_04450</name>
</gene>
<dbReference type="EMBL" id="JXYS01000010">
    <property type="protein sequence ID" value="KJF18659.1"/>
    <property type="molecule type" value="Genomic_DNA"/>
</dbReference>
<comment type="caution">
    <text evidence="5">The sequence shown here is derived from an EMBL/GenBank/DDBJ whole genome shotgun (WGS) entry which is preliminary data.</text>
</comment>
<dbReference type="InterPro" id="IPR050709">
    <property type="entry name" value="Biotin_Carboxyl_Carrier/Decarb"/>
</dbReference>
<dbReference type="PANTHER" id="PTHR45266:SF3">
    <property type="entry name" value="OXALOACETATE DECARBOXYLASE ALPHA CHAIN"/>
    <property type="match status" value="1"/>
</dbReference>
<dbReference type="PANTHER" id="PTHR45266">
    <property type="entry name" value="OXALOACETATE DECARBOXYLASE ALPHA CHAIN"/>
    <property type="match status" value="1"/>
</dbReference>
<reference evidence="5 6" key="1">
    <citation type="submission" date="2015-01" db="EMBL/GenBank/DDBJ databases">
        <title>Draft genome of the acidophilic iron oxidizer Acidithrix ferrooxidans strain Py-F3.</title>
        <authorList>
            <person name="Poehlein A."/>
            <person name="Eisen S."/>
            <person name="Schloemann M."/>
            <person name="Johnson B.D."/>
            <person name="Daniel R."/>
            <person name="Muehling M."/>
        </authorList>
    </citation>
    <scope>NUCLEOTIDE SEQUENCE [LARGE SCALE GENOMIC DNA]</scope>
    <source>
        <strain evidence="5 6">Py-F3</strain>
    </source>
</reference>
<comment type="pathway">
    <text evidence="3">Lipid metabolism; fatty acid biosynthesis.</text>
</comment>
<dbReference type="Proteomes" id="UP000032360">
    <property type="component" value="Unassembled WGS sequence"/>
</dbReference>
<evidence type="ECO:0000256" key="3">
    <source>
        <dbReference type="RuleBase" id="RU364072"/>
    </source>
</evidence>
<evidence type="ECO:0000256" key="1">
    <source>
        <dbReference type="ARBA" id="ARBA00017562"/>
    </source>
</evidence>
<keyword evidence="3" id="KW-0443">Lipid metabolism</keyword>